<dbReference type="Pfam" id="PF00931">
    <property type="entry name" value="NB-ARC"/>
    <property type="match status" value="1"/>
</dbReference>
<evidence type="ECO:0000313" key="4">
    <source>
        <dbReference type="Proteomes" id="UP001291623"/>
    </source>
</evidence>
<dbReference type="InterPro" id="IPR002182">
    <property type="entry name" value="NB-ARC"/>
</dbReference>
<keyword evidence="1" id="KW-0611">Plant defense</keyword>
<evidence type="ECO:0000259" key="2">
    <source>
        <dbReference type="Pfam" id="PF00931"/>
    </source>
</evidence>
<dbReference type="AlphaFoldDB" id="A0AAE1RA23"/>
<keyword evidence="4" id="KW-1185">Reference proteome</keyword>
<dbReference type="Gene3D" id="3.40.50.300">
    <property type="entry name" value="P-loop containing nucleotide triphosphate hydrolases"/>
    <property type="match status" value="1"/>
</dbReference>
<organism evidence="3 4">
    <name type="scientific">Anisodus tanguticus</name>
    <dbReference type="NCBI Taxonomy" id="243964"/>
    <lineage>
        <taxon>Eukaryota</taxon>
        <taxon>Viridiplantae</taxon>
        <taxon>Streptophyta</taxon>
        <taxon>Embryophyta</taxon>
        <taxon>Tracheophyta</taxon>
        <taxon>Spermatophyta</taxon>
        <taxon>Magnoliopsida</taxon>
        <taxon>eudicotyledons</taxon>
        <taxon>Gunneridae</taxon>
        <taxon>Pentapetalae</taxon>
        <taxon>asterids</taxon>
        <taxon>lamiids</taxon>
        <taxon>Solanales</taxon>
        <taxon>Solanaceae</taxon>
        <taxon>Solanoideae</taxon>
        <taxon>Hyoscyameae</taxon>
        <taxon>Anisodus</taxon>
    </lineage>
</organism>
<dbReference type="SUPFAM" id="SSF52540">
    <property type="entry name" value="P-loop containing nucleoside triphosphate hydrolases"/>
    <property type="match status" value="1"/>
</dbReference>
<reference evidence="3" key="1">
    <citation type="submission" date="2023-12" db="EMBL/GenBank/DDBJ databases">
        <title>Genome assembly of Anisodus tanguticus.</title>
        <authorList>
            <person name="Wang Y.-J."/>
        </authorList>
    </citation>
    <scope>NUCLEOTIDE SEQUENCE</scope>
    <source>
        <strain evidence="3">KB-2021</strain>
        <tissue evidence="3">Leaf</tissue>
    </source>
</reference>
<evidence type="ECO:0000256" key="1">
    <source>
        <dbReference type="ARBA" id="ARBA00022821"/>
    </source>
</evidence>
<gene>
    <name evidence="3" type="ORF">RND71_034370</name>
</gene>
<proteinExistence type="predicted"/>
<accession>A0AAE1RA23</accession>
<dbReference type="GO" id="GO:0043531">
    <property type="term" value="F:ADP binding"/>
    <property type="evidence" value="ECO:0007669"/>
    <property type="project" value="InterPro"/>
</dbReference>
<dbReference type="PANTHER" id="PTHR33463">
    <property type="entry name" value="NB-ARC DOMAIN-CONTAINING PROTEIN-RELATED"/>
    <property type="match status" value="1"/>
</dbReference>
<comment type="caution">
    <text evidence="3">The sequence shown here is derived from an EMBL/GenBank/DDBJ whole genome shotgun (WGS) entry which is preliminary data.</text>
</comment>
<feature type="domain" description="NB-ARC" evidence="2">
    <location>
        <begin position="45"/>
        <end position="114"/>
    </location>
</feature>
<sequence>MIEEAEELIKQGKFPEEVSHNVYEEKGEPLVTTNLEGQAFGQCSESISEMLRKDDVSSIGIYGMGGVGKTTMAMNIHNELLQESIFSGQIYWVTVSQDSSIQKLQNGIAENVGLDFSCVRDEYKSGDSTWQ</sequence>
<protein>
    <recommendedName>
        <fullName evidence="2">NB-ARC domain-containing protein</fullName>
    </recommendedName>
</protein>
<evidence type="ECO:0000313" key="3">
    <source>
        <dbReference type="EMBL" id="KAK4348031.1"/>
    </source>
</evidence>
<name>A0AAE1RA23_9SOLA</name>
<dbReference type="InterPro" id="IPR050905">
    <property type="entry name" value="Plant_NBS-LRR"/>
</dbReference>
<dbReference type="PANTHER" id="PTHR33463:SF187">
    <property type="entry name" value="AND NB-ARC DOMAIN DISEASE RESISTANCE PROTEIN, PUTATIVE-RELATED"/>
    <property type="match status" value="1"/>
</dbReference>
<dbReference type="InterPro" id="IPR027417">
    <property type="entry name" value="P-loop_NTPase"/>
</dbReference>
<dbReference type="EMBL" id="JAVYJV010000018">
    <property type="protein sequence ID" value="KAK4348031.1"/>
    <property type="molecule type" value="Genomic_DNA"/>
</dbReference>
<dbReference type="Proteomes" id="UP001291623">
    <property type="component" value="Unassembled WGS sequence"/>
</dbReference>